<feature type="domain" description="AP2/ERF" evidence="6">
    <location>
        <begin position="296"/>
        <end position="346"/>
    </location>
</feature>
<comment type="subcellular location">
    <subcellularLocation>
        <location evidence="1">Nucleus</location>
    </subcellularLocation>
</comment>
<dbReference type="EMBL" id="JADAQX010000252">
    <property type="protein sequence ID" value="KAF8821014.1"/>
    <property type="molecule type" value="Genomic_DNA"/>
</dbReference>
<organism evidence="7 8">
    <name type="scientific">Cardiosporidium cionae</name>
    <dbReference type="NCBI Taxonomy" id="476202"/>
    <lineage>
        <taxon>Eukaryota</taxon>
        <taxon>Sar</taxon>
        <taxon>Alveolata</taxon>
        <taxon>Apicomplexa</taxon>
        <taxon>Aconoidasida</taxon>
        <taxon>Nephromycida</taxon>
        <taxon>Cardiosporidium</taxon>
    </lineage>
</organism>
<evidence type="ECO:0000313" key="8">
    <source>
        <dbReference type="Proteomes" id="UP000823046"/>
    </source>
</evidence>
<protein>
    <recommendedName>
        <fullName evidence="6">AP2/ERF domain-containing protein</fullName>
    </recommendedName>
</protein>
<evidence type="ECO:0000256" key="1">
    <source>
        <dbReference type="ARBA" id="ARBA00004123"/>
    </source>
</evidence>
<feature type="domain" description="AP2/ERF" evidence="6">
    <location>
        <begin position="515"/>
        <end position="564"/>
    </location>
</feature>
<evidence type="ECO:0000313" key="7">
    <source>
        <dbReference type="EMBL" id="KAF8821014.1"/>
    </source>
</evidence>
<name>A0ABQ7JAM0_9APIC</name>
<dbReference type="Pfam" id="PF00847">
    <property type="entry name" value="AP2"/>
    <property type="match status" value="3"/>
</dbReference>
<comment type="caution">
    <text evidence="7">The sequence shown here is derived from an EMBL/GenBank/DDBJ whole genome shotgun (WGS) entry which is preliminary data.</text>
</comment>
<proteinExistence type="predicted"/>
<evidence type="ECO:0000259" key="6">
    <source>
        <dbReference type="Pfam" id="PF00847"/>
    </source>
</evidence>
<dbReference type="Proteomes" id="UP000823046">
    <property type="component" value="Unassembled WGS sequence"/>
</dbReference>
<evidence type="ECO:0000256" key="3">
    <source>
        <dbReference type="ARBA" id="ARBA00023125"/>
    </source>
</evidence>
<keyword evidence="5" id="KW-0539">Nucleus</keyword>
<sequence>MADFHSLEICNPSPYRLENEPQHFIEPVFFLASEEDQQSQGYVDEKICWANCNTSTYLPFVNTSLYYPFRDSSAHVIDIVTPQFAHTSLPLFDPLSISIYDAPFPSCDHNSNLDRKKVDSEGLASFPYLHPSEVELDPKCSAQDVLSRCCPPNIKHSSKIESKVQKDVKLAQENEENDSLHEVITSAVTHFEIRNKDKLYSASEQHSPNKIQSMEEHFLQLPFISGVKYQPSDRRWIARWTTLSGKRACRSFSVNIYGFEEARSRAIQCRQLGSRKRRKYIKRNESDGNVIPTGVMKGIRYDNTQQRWVSSYYEGGKRKFRYFPSKEDGFEVAKQKAIEWKQKKDERYLEAPQLTGQEDTTEKVILFDKANDYFVDSLINNHESNPPMSLTDLISSCIKSKICQSNSSQEGKQECRSTSMLDFSLGTMNVKRCGEKRHADLQEAFALQDQYPQYGSTSTSNEHNSFGKKVDDDANYKVDVEYSAGLLDMHSFAKPVALDCYNSKMDQNTRTPVNHIPGVTFDRKNQRWGARWSAPDGRRAGKYFPVNQYGYEDARILAIQCRREAMQSTVQNSTTQSGTFLNRSSHITAKFHRGGKKKVISQLNPFSTESPNIVAELESETITANESFCHHLE</sequence>
<keyword evidence="4" id="KW-0804">Transcription</keyword>
<evidence type="ECO:0000256" key="5">
    <source>
        <dbReference type="ARBA" id="ARBA00023242"/>
    </source>
</evidence>
<evidence type="ECO:0000256" key="4">
    <source>
        <dbReference type="ARBA" id="ARBA00023163"/>
    </source>
</evidence>
<keyword evidence="3" id="KW-0238">DNA-binding</keyword>
<keyword evidence="2" id="KW-0805">Transcription regulation</keyword>
<feature type="domain" description="AP2/ERF" evidence="6">
    <location>
        <begin position="224"/>
        <end position="271"/>
    </location>
</feature>
<dbReference type="Gene3D" id="1.20.5.2050">
    <property type="match status" value="3"/>
</dbReference>
<accession>A0ABQ7JAM0</accession>
<evidence type="ECO:0000256" key="2">
    <source>
        <dbReference type="ARBA" id="ARBA00023015"/>
    </source>
</evidence>
<dbReference type="InterPro" id="IPR001471">
    <property type="entry name" value="AP2/ERF_dom"/>
</dbReference>
<gene>
    <name evidence="7" type="ORF">IE077_000367</name>
</gene>
<reference evidence="7 8" key="1">
    <citation type="journal article" date="2020" name="bioRxiv">
        <title>Metabolic contributions of an alphaproteobacterial endosymbiont in the apicomplexan Cardiosporidium cionae.</title>
        <authorList>
            <person name="Hunter E.S."/>
            <person name="Paight C.J."/>
            <person name="Lane C.E."/>
        </authorList>
    </citation>
    <scope>NUCLEOTIDE SEQUENCE [LARGE SCALE GENOMIC DNA]</scope>
    <source>
        <strain evidence="7">ESH_2018</strain>
    </source>
</reference>
<keyword evidence="8" id="KW-1185">Reference proteome</keyword>